<evidence type="ECO:0000256" key="1">
    <source>
        <dbReference type="ARBA" id="ARBA00022679"/>
    </source>
</evidence>
<dbReference type="OrthoDB" id="9760689at2"/>
<evidence type="ECO:0000313" key="3">
    <source>
        <dbReference type="EMBL" id="PWQ93611.1"/>
    </source>
</evidence>
<keyword evidence="1 3" id="KW-0808">Transferase</keyword>
<keyword evidence="3" id="KW-0489">Methyltransferase</keyword>
<dbReference type="PANTHER" id="PTHR43861">
    <property type="entry name" value="TRANS-ACONITATE 2-METHYLTRANSFERASE-RELATED"/>
    <property type="match status" value="1"/>
</dbReference>
<proteinExistence type="predicted"/>
<evidence type="ECO:0000259" key="2">
    <source>
        <dbReference type="Pfam" id="PF13649"/>
    </source>
</evidence>
<dbReference type="GO" id="GO:0032259">
    <property type="term" value="P:methylation"/>
    <property type="evidence" value="ECO:0007669"/>
    <property type="project" value="UniProtKB-KW"/>
</dbReference>
<dbReference type="Proteomes" id="UP000245506">
    <property type="component" value="Unassembled WGS sequence"/>
</dbReference>
<keyword evidence="4" id="KW-1185">Reference proteome</keyword>
<organism evidence="3 4">
    <name type="scientific">Leucothrix arctica</name>
    <dbReference type="NCBI Taxonomy" id="1481894"/>
    <lineage>
        <taxon>Bacteria</taxon>
        <taxon>Pseudomonadati</taxon>
        <taxon>Pseudomonadota</taxon>
        <taxon>Gammaproteobacteria</taxon>
        <taxon>Thiotrichales</taxon>
        <taxon>Thiotrichaceae</taxon>
        <taxon>Leucothrix</taxon>
    </lineage>
</organism>
<feature type="domain" description="Methyltransferase" evidence="2">
    <location>
        <begin position="42"/>
        <end position="133"/>
    </location>
</feature>
<reference evidence="3 4" key="1">
    <citation type="submission" date="2018-05" db="EMBL/GenBank/DDBJ databases">
        <title>Leucothrix arctica sp. nov., isolated from Arctic seawater.</title>
        <authorList>
            <person name="Choi A."/>
            <person name="Baek K."/>
        </authorList>
    </citation>
    <scope>NUCLEOTIDE SEQUENCE [LARGE SCALE GENOMIC DNA]</scope>
    <source>
        <strain evidence="3 4">IMCC9719</strain>
    </source>
</reference>
<sequence>MDQSTVASYNANQQKIADLHHSLVPLPVYESISEHFKPNSTVLDIGSGTGRDSCWLDENNYKVTGVDASEGMLETAMVSYPDIPFIQDSLPRLNTIESEQSDNVLCAAVLMHLPEAQIGEAVYNLFRITKEGGVILLSFRGTNAEDNREDGKLYTPINPKALITLFEHLGATLLSESQNIEEERGLLWNKLVFRK</sequence>
<comment type="caution">
    <text evidence="3">The sequence shown here is derived from an EMBL/GenBank/DDBJ whole genome shotgun (WGS) entry which is preliminary data.</text>
</comment>
<dbReference type="AlphaFoldDB" id="A0A317C5X5"/>
<dbReference type="SUPFAM" id="SSF53335">
    <property type="entry name" value="S-adenosyl-L-methionine-dependent methyltransferases"/>
    <property type="match status" value="1"/>
</dbReference>
<dbReference type="GO" id="GO:0008168">
    <property type="term" value="F:methyltransferase activity"/>
    <property type="evidence" value="ECO:0007669"/>
    <property type="project" value="UniProtKB-KW"/>
</dbReference>
<dbReference type="CDD" id="cd02440">
    <property type="entry name" value="AdoMet_MTases"/>
    <property type="match status" value="1"/>
</dbReference>
<name>A0A317C5X5_9GAMM</name>
<dbReference type="EMBL" id="QGKL01000042">
    <property type="protein sequence ID" value="PWQ93611.1"/>
    <property type="molecule type" value="Genomic_DNA"/>
</dbReference>
<evidence type="ECO:0000313" key="4">
    <source>
        <dbReference type="Proteomes" id="UP000245506"/>
    </source>
</evidence>
<gene>
    <name evidence="3" type="ORF">DKT75_18510</name>
</gene>
<dbReference type="InterPro" id="IPR029063">
    <property type="entry name" value="SAM-dependent_MTases_sf"/>
</dbReference>
<dbReference type="Gene3D" id="3.40.50.150">
    <property type="entry name" value="Vaccinia Virus protein VP39"/>
    <property type="match status" value="1"/>
</dbReference>
<dbReference type="RefSeq" id="WP_109825581.1">
    <property type="nucleotide sequence ID" value="NZ_QGKL01000042.1"/>
</dbReference>
<protein>
    <submittedName>
        <fullName evidence="3">SAM-dependent methyltransferase</fullName>
    </submittedName>
</protein>
<dbReference type="InterPro" id="IPR041698">
    <property type="entry name" value="Methyltransf_25"/>
</dbReference>
<accession>A0A317C5X5</accession>
<dbReference type="Pfam" id="PF13649">
    <property type="entry name" value="Methyltransf_25"/>
    <property type="match status" value="1"/>
</dbReference>